<accession>A0A443J1L1</accession>
<dbReference type="AlphaFoldDB" id="A0A443J1L1"/>
<evidence type="ECO:0000313" key="2">
    <source>
        <dbReference type="EMBL" id="RWR14309.1"/>
    </source>
</evidence>
<keyword evidence="3" id="KW-1185">Reference proteome</keyword>
<feature type="coiled-coil region" evidence="1">
    <location>
        <begin position="8"/>
        <end position="65"/>
    </location>
</feature>
<evidence type="ECO:0000256" key="1">
    <source>
        <dbReference type="SAM" id="Coils"/>
    </source>
</evidence>
<reference evidence="2 3" key="1">
    <citation type="submission" date="2019-01" db="EMBL/GenBank/DDBJ databases">
        <title>Sinorhodobacter populi sp. nov. isolated from the symptomatic bark tissue of Populus euramericana canker.</title>
        <authorList>
            <person name="Xu G."/>
        </authorList>
    </citation>
    <scope>NUCLEOTIDE SEQUENCE [LARGE SCALE GENOMIC DNA]</scope>
    <source>
        <strain evidence="2 3">2D-5</strain>
    </source>
</reference>
<comment type="caution">
    <text evidence="2">The sequence shown here is derived from an EMBL/GenBank/DDBJ whole genome shotgun (WGS) entry which is preliminary data.</text>
</comment>
<name>A0A443J1L1_9RHOB</name>
<dbReference type="EMBL" id="SAUW01000003">
    <property type="protein sequence ID" value="RWR14309.1"/>
    <property type="molecule type" value="Genomic_DNA"/>
</dbReference>
<organism evidence="2 3">
    <name type="scientific">Paenirhodobacter populi</name>
    <dbReference type="NCBI Taxonomy" id="2306993"/>
    <lineage>
        <taxon>Bacteria</taxon>
        <taxon>Pseudomonadati</taxon>
        <taxon>Pseudomonadota</taxon>
        <taxon>Alphaproteobacteria</taxon>
        <taxon>Rhodobacterales</taxon>
        <taxon>Rhodobacter group</taxon>
        <taxon>Paenirhodobacter</taxon>
    </lineage>
</organism>
<reference evidence="2 3" key="2">
    <citation type="submission" date="2019-01" db="EMBL/GenBank/DDBJ databases">
        <authorList>
            <person name="Li Y."/>
        </authorList>
    </citation>
    <scope>NUCLEOTIDE SEQUENCE [LARGE SCALE GENOMIC DNA]</scope>
    <source>
        <strain evidence="2 3">2D-5</strain>
    </source>
</reference>
<sequence>MAGIITDLTDGIRRLQKLNKEMSELELKEEIFNLRQLLMDAKEALMSAQETKRDLEQKIKDLTSGKKCSICNEGNMKVIGVIPHPIFGPVGDQLRIVQCDKCNHKEEIRFKPSGA</sequence>
<dbReference type="RefSeq" id="WP_128268874.1">
    <property type="nucleotide sequence ID" value="NZ_SAUW01000003.1"/>
</dbReference>
<evidence type="ECO:0000313" key="3">
    <source>
        <dbReference type="Proteomes" id="UP000285710"/>
    </source>
</evidence>
<protein>
    <submittedName>
        <fullName evidence="2">Uncharacterized protein</fullName>
    </submittedName>
</protein>
<proteinExistence type="predicted"/>
<keyword evidence="1" id="KW-0175">Coiled coil</keyword>
<gene>
    <name evidence="2" type="ORF">D2T33_03600</name>
</gene>
<dbReference type="Proteomes" id="UP000285710">
    <property type="component" value="Unassembled WGS sequence"/>
</dbReference>